<dbReference type="AlphaFoldDB" id="A0A133UN30"/>
<comment type="caution">
    <text evidence="1">The sequence shown here is derived from an EMBL/GenBank/DDBJ whole genome shotgun (WGS) entry which is preliminary data.</text>
</comment>
<dbReference type="Proteomes" id="UP000070155">
    <property type="component" value="Unassembled WGS sequence"/>
</dbReference>
<protein>
    <recommendedName>
        <fullName evidence="3">REase AHJR-like domain-containing protein</fullName>
    </recommendedName>
</protein>
<organism evidence="1 2">
    <name type="scientific">candidate division MSBL1 archaeon SCGC-AAA259I07</name>
    <dbReference type="NCBI Taxonomy" id="1698266"/>
    <lineage>
        <taxon>Archaea</taxon>
        <taxon>Methanobacteriati</taxon>
        <taxon>Methanobacteriota</taxon>
        <taxon>candidate division MSBL1</taxon>
    </lineage>
</organism>
<proteinExistence type="predicted"/>
<name>A0A133UN30_9EURY</name>
<gene>
    <name evidence="1" type="ORF">AKJ36_00105</name>
</gene>
<accession>A0A133UN30</accession>
<evidence type="ECO:0000313" key="1">
    <source>
        <dbReference type="EMBL" id="KXA95581.1"/>
    </source>
</evidence>
<dbReference type="EMBL" id="LHXQ01000001">
    <property type="protein sequence ID" value="KXA95581.1"/>
    <property type="molecule type" value="Genomic_DNA"/>
</dbReference>
<keyword evidence="2" id="KW-1185">Reference proteome</keyword>
<reference evidence="1 2" key="1">
    <citation type="journal article" date="2016" name="Sci. Rep.">
        <title>Metabolic traits of an uncultured archaeal lineage -MSBL1- from brine pools of the Red Sea.</title>
        <authorList>
            <person name="Mwirichia R."/>
            <person name="Alam I."/>
            <person name="Rashid M."/>
            <person name="Vinu M."/>
            <person name="Ba-Alawi W."/>
            <person name="Anthony Kamau A."/>
            <person name="Kamanda Ngugi D."/>
            <person name="Goker M."/>
            <person name="Klenk H.P."/>
            <person name="Bajic V."/>
            <person name="Stingl U."/>
        </authorList>
    </citation>
    <scope>NUCLEOTIDE SEQUENCE [LARGE SCALE GENOMIC DNA]</scope>
    <source>
        <strain evidence="1">SCGC-AAA259I07</strain>
    </source>
</reference>
<evidence type="ECO:0008006" key="3">
    <source>
        <dbReference type="Google" id="ProtNLM"/>
    </source>
</evidence>
<sequence>MSKRSRTGFSQDRHDRKVLQLAEKYRRKGYDVKADDVSGFPDPGSIRGRVPDVVAKKNGHTTVIEVETDDSVGTTRDRKQRAKFKRWAGRKKTRHFRGIIV</sequence>
<evidence type="ECO:0000313" key="2">
    <source>
        <dbReference type="Proteomes" id="UP000070155"/>
    </source>
</evidence>